<evidence type="ECO:0000256" key="1">
    <source>
        <dbReference type="SAM" id="Phobius"/>
    </source>
</evidence>
<dbReference type="KEGG" id="buu:WS70_03710"/>
<keyword evidence="1" id="KW-0812">Transmembrane</keyword>
<dbReference type="Proteomes" id="UP000062519">
    <property type="component" value="Chromosome 1"/>
</dbReference>
<evidence type="ECO:0008006" key="4">
    <source>
        <dbReference type="Google" id="ProtNLM"/>
    </source>
</evidence>
<sequence length="363" mass="40637">MISRVNALLLIIVVVPTIASTIYYGLIASDIYVSEAKFLVRSPDRQSASPLGFFLNQAGFSRSQDDAYTIQDFILSRDALISADRDLHIKTAFSASSVDIVSRFDPFGRNDSYEKFYRYYQKMVDVQVESASSILTLKTSAFTAKDAHALNERLLEMSEALVNKLNERARLDMIRFASEEVAKAEARSKAAAVALAHYRDKQGVIDPEKQSGIPLQQVAKLQDELVATKAQIALLEKLAKDSPQLPAFRQRAQLLTEAINTESARIAGASDRSLASKASEYRRLELDKEFSDKMLASAMSTLEQARNEAQRKQLYLERISRPSFPDASLEPHRFTNVIITLVISLIIWGILTLLIHGINEHHE</sequence>
<accession>A0A1B4FBJ8</accession>
<dbReference type="AlphaFoldDB" id="A0A1B4FBJ8"/>
<dbReference type="GO" id="GO:0004713">
    <property type="term" value="F:protein tyrosine kinase activity"/>
    <property type="evidence" value="ECO:0007669"/>
    <property type="project" value="TreeGrafter"/>
</dbReference>
<name>A0A1B4FBJ8_9BURK</name>
<organism evidence="2 3">
    <name type="scientific">Burkholderia mayonis</name>
    <dbReference type="NCBI Taxonomy" id="1385591"/>
    <lineage>
        <taxon>Bacteria</taxon>
        <taxon>Pseudomonadati</taxon>
        <taxon>Pseudomonadota</taxon>
        <taxon>Betaproteobacteria</taxon>
        <taxon>Burkholderiales</taxon>
        <taxon>Burkholderiaceae</taxon>
        <taxon>Burkholderia</taxon>
        <taxon>pseudomallei group</taxon>
    </lineage>
</organism>
<dbReference type="EMBL" id="CP013386">
    <property type="protein sequence ID" value="AOJ01044.1"/>
    <property type="molecule type" value="Genomic_DNA"/>
</dbReference>
<dbReference type="PANTHER" id="PTHR32309:SF13">
    <property type="entry name" value="FERRIC ENTEROBACTIN TRANSPORT PROTEIN FEPE"/>
    <property type="match status" value="1"/>
</dbReference>
<evidence type="ECO:0000313" key="3">
    <source>
        <dbReference type="Proteomes" id="UP000062519"/>
    </source>
</evidence>
<keyword evidence="1" id="KW-1133">Transmembrane helix</keyword>
<feature type="transmembrane region" description="Helical" evidence="1">
    <location>
        <begin position="7"/>
        <end position="26"/>
    </location>
</feature>
<keyword evidence="1" id="KW-0472">Membrane</keyword>
<dbReference type="GO" id="GO:0005886">
    <property type="term" value="C:plasma membrane"/>
    <property type="evidence" value="ECO:0007669"/>
    <property type="project" value="TreeGrafter"/>
</dbReference>
<reference evidence="2 3" key="1">
    <citation type="submission" date="2015-12" db="EMBL/GenBank/DDBJ databases">
        <title>Diversity of Burkholderia near neighbor genomes.</title>
        <authorList>
            <person name="Sahl J."/>
            <person name="Wagner D."/>
            <person name="Keim P."/>
        </authorList>
    </citation>
    <scope>NUCLEOTIDE SEQUENCE [LARGE SCALE GENOMIC DNA]</scope>
    <source>
        <strain evidence="2 3">BDU6</strain>
    </source>
</reference>
<protein>
    <recommendedName>
        <fullName evidence="4">WcbD</fullName>
    </recommendedName>
</protein>
<feature type="transmembrane region" description="Helical" evidence="1">
    <location>
        <begin position="337"/>
        <end position="358"/>
    </location>
</feature>
<dbReference type="InterPro" id="IPR050445">
    <property type="entry name" value="Bact_polysacc_biosynth/exp"/>
</dbReference>
<gene>
    <name evidence="2" type="ORF">WS70_03710</name>
</gene>
<proteinExistence type="predicted"/>
<evidence type="ECO:0000313" key="2">
    <source>
        <dbReference type="EMBL" id="AOJ01044.1"/>
    </source>
</evidence>
<dbReference type="PANTHER" id="PTHR32309">
    <property type="entry name" value="TYROSINE-PROTEIN KINASE"/>
    <property type="match status" value="1"/>
</dbReference>
<keyword evidence="3" id="KW-1185">Reference proteome</keyword>